<dbReference type="SUPFAM" id="SSF101601">
    <property type="entry name" value="Smp-1-like"/>
    <property type="match status" value="1"/>
</dbReference>
<dbReference type="AlphaFoldDB" id="A0A1X0NWA6"/>
<dbReference type="InterPro" id="IPR022684">
    <property type="entry name" value="Calpain_cysteine_protease"/>
</dbReference>
<organism evidence="5 6">
    <name type="scientific">Trypanosoma theileri</name>
    <dbReference type="NCBI Taxonomy" id="67003"/>
    <lineage>
        <taxon>Eukaryota</taxon>
        <taxon>Discoba</taxon>
        <taxon>Euglenozoa</taxon>
        <taxon>Kinetoplastea</taxon>
        <taxon>Metakinetoplastina</taxon>
        <taxon>Trypanosomatida</taxon>
        <taxon>Trypanosomatidae</taxon>
        <taxon>Trypanosoma</taxon>
    </lineage>
</organism>
<dbReference type="RefSeq" id="XP_028883028.1">
    <property type="nucleotide sequence ID" value="XM_029025618.1"/>
</dbReference>
<dbReference type="GO" id="GO:0004198">
    <property type="term" value="F:calcium-dependent cysteine-type endopeptidase activity"/>
    <property type="evidence" value="ECO:0007669"/>
    <property type="project" value="InterPro"/>
</dbReference>
<proteinExistence type="predicted"/>
<feature type="domain" description="Calpain catalytic" evidence="4">
    <location>
        <begin position="296"/>
        <end position="632"/>
    </location>
</feature>
<dbReference type="Pfam" id="PF09149">
    <property type="entry name" value="DUF1935"/>
    <property type="match status" value="1"/>
</dbReference>
<feature type="active site" evidence="1">
    <location>
        <position position="571"/>
    </location>
</feature>
<feature type="region of interest" description="Disordered" evidence="3">
    <location>
        <begin position="704"/>
        <end position="728"/>
    </location>
</feature>
<reference evidence="5 6" key="1">
    <citation type="submission" date="2017-03" db="EMBL/GenBank/DDBJ databases">
        <title>An alternative strategy for trypanosome survival in the mammalian bloodstream revealed through genome and transcriptome analysis of the ubiquitous bovine parasite Trypanosoma (Megatrypanum) theileri.</title>
        <authorList>
            <person name="Kelly S."/>
            <person name="Ivens A."/>
            <person name="Mott A."/>
            <person name="O'Neill E."/>
            <person name="Emms D."/>
            <person name="Macleod O."/>
            <person name="Voorheis P."/>
            <person name="Matthews J."/>
            <person name="Matthews K."/>
            <person name="Carrington M."/>
        </authorList>
    </citation>
    <scope>NUCLEOTIDE SEQUENCE [LARGE SCALE GENOMIC DNA]</scope>
    <source>
        <strain evidence="5">Edinburgh</strain>
    </source>
</reference>
<dbReference type="Gene3D" id="3.90.70.10">
    <property type="entry name" value="Cysteine proteinases"/>
    <property type="match status" value="1"/>
</dbReference>
<gene>
    <name evidence="5" type="ORF">TM35_000141730</name>
</gene>
<dbReference type="GO" id="GO:0006508">
    <property type="term" value="P:proteolysis"/>
    <property type="evidence" value="ECO:0007669"/>
    <property type="project" value="InterPro"/>
</dbReference>
<feature type="compositionally biased region" description="Low complexity" evidence="3">
    <location>
        <begin position="793"/>
        <end position="811"/>
    </location>
</feature>
<dbReference type="SMART" id="SM00230">
    <property type="entry name" value="CysPc"/>
    <property type="match status" value="1"/>
</dbReference>
<evidence type="ECO:0000256" key="1">
    <source>
        <dbReference type="PIRSR" id="PIRSR622684-1"/>
    </source>
</evidence>
<dbReference type="InterPro" id="IPR001300">
    <property type="entry name" value="Peptidase_C2_calpain_cat"/>
</dbReference>
<dbReference type="InterPro" id="IPR013780">
    <property type="entry name" value="Glyco_hydro_b"/>
</dbReference>
<protein>
    <submittedName>
        <fullName evidence="5">Calpain-like cysteine peptidase</fullName>
    </submittedName>
</protein>
<dbReference type="OrthoDB" id="424753at2759"/>
<dbReference type="PANTHER" id="PTHR10183">
    <property type="entry name" value="CALPAIN"/>
    <property type="match status" value="1"/>
</dbReference>
<dbReference type="Pfam" id="PF00648">
    <property type="entry name" value="Peptidase_C2"/>
    <property type="match status" value="1"/>
</dbReference>
<dbReference type="SUPFAM" id="SSF54001">
    <property type="entry name" value="Cysteine proteinases"/>
    <property type="match status" value="1"/>
</dbReference>
<dbReference type="Proteomes" id="UP000192257">
    <property type="component" value="Unassembled WGS sequence"/>
</dbReference>
<dbReference type="Gene3D" id="2.60.40.1180">
    <property type="entry name" value="Golgi alpha-mannosidase II"/>
    <property type="match status" value="1"/>
</dbReference>
<evidence type="ECO:0000313" key="5">
    <source>
        <dbReference type="EMBL" id="ORC88962.1"/>
    </source>
</evidence>
<comment type="caution">
    <text evidence="5">The sequence shown here is derived from an EMBL/GenBank/DDBJ whole genome shotgun (WGS) entry which is preliminary data.</text>
</comment>
<dbReference type="InterPro" id="IPR015232">
    <property type="entry name" value="DUF1935"/>
</dbReference>
<dbReference type="PANTHER" id="PTHR10183:SF423">
    <property type="entry name" value="LEUCINE-RICH REPEAT PROTEIN (LRRP)"/>
    <property type="match status" value="1"/>
</dbReference>
<dbReference type="GeneID" id="39985398"/>
<comment type="caution">
    <text evidence="2">Lacks conserved residue(s) required for the propagation of feature annotation.</text>
</comment>
<name>A0A1X0NWA6_9TRYP</name>
<dbReference type="VEuPathDB" id="TriTrypDB:TM35_000141730"/>
<evidence type="ECO:0000313" key="6">
    <source>
        <dbReference type="Proteomes" id="UP000192257"/>
    </source>
</evidence>
<evidence type="ECO:0000256" key="2">
    <source>
        <dbReference type="PROSITE-ProRule" id="PRU00239"/>
    </source>
</evidence>
<evidence type="ECO:0000256" key="3">
    <source>
        <dbReference type="SAM" id="MobiDB-lite"/>
    </source>
</evidence>
<dbReference type="InterPro" id="IPR038765">
    <property type="entry name" value="Papain-like_cys_pep_sf"/>
</dbReference>
<dbReference type="InterPro" id="IPR036310">
    <property type="entry name" value="Smp-1-like_sf"/>
</dbReference>
<keyword evidence="6" id="KW-1185">Reference proteome</keyword>
<accession>A0A1X0NWA6</accession>
<dbReference type="PROSITE" id="PS50203">
    <property type="entry name" value="CALPAIN_CAT"/>
    <property type="match status" value="1"/>
</dbReference>
<dbReference type="EMBL" id="NBCO01000014">
    <property type="protein sequence ID" value="ORC88962.1"/>
    <property type="molecule type" value="Genomic_DNA"/>
</dbReference>
<feature type="region of interest" description="Disordered" evidence="3">
    <location>
        <begin position="793"/>
        <end position="813"/>
    </location>
</feature>
<sequence length="872" mass="96668">MGSGASRAAVHGPWGTRTNGAGDFSLVSCSAEGPPRRVSMEGASYSKNQSQSYKPLASSLICANDDWDTTLQLTTAISPKVVLGTEYDNPYSKDEYLHGYVYYNSDSSSSESLIPVKIHNYQGRGGGRFKHGYPSQLSGGEDIIPLLIPVNDGEIACCYRIVSLDGRTWRFYNDTVFYELEVLCIFSEESRIEVMGFTTLRERSDGSLEAHLVVHPGDTQNFIQGTVKMFEHDVKLRPVSRAFMEASIRACEPFLKEEKERIYALLSSKGIKRGSNSTWHTTSEDVLRWCVEKQIPFMDTEFPPNISSLLGSHADPEKAPFRCGWCKPEHYLPAYLTPPPQSPSILTVITASSYVLHNAPRPRSVGVSAVGGRPLMCALAALAEEPADVARLFRHPGGPSAAGDEHHCGATRVTLCRNGWWTPVVVDHYFPVLDMRLAGGKCVGDPAELWVGLVEKACAKLCGGYGCLSKLDTLVALGMLTGYPTNRLDAGLVDTKRHHEELFDKLRRYAELGFMIIFDKPSPALGNKSYQRLGLSSKDACTVLDMKLFKPLPTNKSSPYENIWRLVKLRNIFGNSADWTGNWGSRDPAWTQHPAIALACGYNEKAKDDSSIWMEWNDVVHYFRGCGVCFRHSSFYQYRVEHHFEKGGIPGCVIKLEVPCRTFLLTVLDQIVRGGDYPEPIVLHLSRHCVKRNSLQHHTEDHLHNHQQVNNGNSEKSKKKSSQKQNGKLQEVVLSSTEDCDAPSRCAVTFHAFPQVSFIADLLPEYNPYYIIPRSASGEGSYVLSFFTSLPCTSDGSKQGGSTSTKSVSSSNNTENGVRARFVRFSSKTGIFHNNMKFEIASETSVKCRYQVSSPSDSPFAFPGTFVGKSVK</sequence>
<evidence type="ECO:0000259" key="4">
    <source>
        <dbReference type="PROSITE" id="PS50203"/>
    </source>
</evidence>
<dbReference type="STRING" id="67003.A0A1X0NWA6"/>